<accession>A0A2H0LZ85</accession>
<gene>
    <name evidence="1" type="ORF">COV72_01435</name>
</gene>
<name>A0A2H0LZ85_9BACT</name>
<reference evidence="1 2" key="1">
    <citation type="submission" date="2017-09" db="EMBL/GenBank/DDBJ databases">
        <title>Depth-based differentiation of microbial function through sediment-hosted aquifers and enrichment of novel symbionts in the deep terrestrial subsurface.</title>
        <authorList>
            <person name="Probst A.J."/>
            <person name="Ladd B."/>
            <person name="Jarett J.K."/>
            <person name="Geller-Mcgrath D.E."/>
            <person name="Sieber C.M."/>
            <person name="Emerson J.B."/>
            <person name="Anantharaman K."/>
            <person name="Thomas B.C."/>
            <person name="Malmstrom R."/>
            <person name="Stieglmeier M."/>
            <person name="Klingl A."/>
            <person name="Woyke T."/>
            <person name="Ryan C.M."/>
            <person name="Banfield J.F."/>
        </authorList>
    </citation>
    <scope>NUCLEOTIDE SEQUENCE [LARGE SCALE GENOMIC DNA]</scope>
    <source>
        <strain evidence="1">CG11_big_fil_rev_8_21_14_0_20_42_13</strain>
    </source>
</reference>
<evidence type="ECO:0008006" key="3">
    <source>
        <dbReference type="Google" id="ProtNLM"/>
    </source>
</evidence>
<sequence>MPDLNLPANVKKDLDNFSKGLKDVYGPDLVSLIVYGSAASGEFIDKRSNINLLVLLKDAGLPNLKKSAKIIRKSGLIKAIFLTPDYIKASSDVFPVEFLDMRENYTLVFGEDLLKELNIDLRNLRFQCEQEIKSKIITLKQAYLGLSQSKSALEELLFKSFNSSLHILRNVLRLKGKVPPYNKQEIINALAQDYGISLSLWQEILSAKNKRIKLTSGKLEDLFFGFVKDLERAAEIVDKA</sequence>
<dbReference type="AlphaFoldDB" id="A0A2H0LZ85"/>
<comment type="caution">
    <text evidence="1">The sequence shown here is derived from an EMBL/GenBank/DDBJ whole genome shotgun (WGS) entry which is preliminary data.</text>
</comment>
<dbReference type="Gene3D" id="3.30.460.10">
    <property type="entry name" value="Beta Polymerase, domain 2"/>
    <property type="match status" value="1"/>
</dbReference>
<evidence type="ECO:0000313" key="2">
    <source>
        <dbReference type="Proteomes" id="UP000229641"/>
    </source>
</evidence>
<dbReference type="Proteomes" id="UP000229641">
    <property type="component" value="Unassembled WGS sequence"/>
</dbReference>
<dbReference type="EMBL" id="PCWA01000016">
    <property type="protein sequence ID" value="PIQ89739.1"/>
    <property type="molecule type" value="Genomic_DNA"/>
</dbReference>
<proteinExistence type="predicted"/>
<dbReference type="SUPFAM" id="SSF81301">
    <property type="entry name" value="Nucleotidyltransferase"/>
    <property type="match status" value="1"/>
</dbReference>
<evidence type="ECO:0000313" key="1">
    <source>
        <dbReference type="EMBL" id="PIQ89739.1"/>
    </source>
</evidence>
<dbReference type="InterPro" id="IPR043519">
    <property type="entry name" value="NT_sf"/>
</dbReference>
<protein>
    <recommendedName>
        <fullName evidence="3">Polymerase nucleotidyl transferase domain-containing protein</fullName>
    </recommendedName>
</protein>
<organism evidence="1 2">
    <name type="scientific">Candidatus Ghiorseimicrobium undicola</name>
    <dbReference type="NCBI Taxonomy" id="1974746"/>
    <lineage>
        <taxon>Bacteria</taxon>
        <taxon>Pseudomonadati</taxon>
        <taxon>Candidatus Omnitrophota</taxon>
        <taxon>Candidatus Ghiorseimicrobium</taxon>
    </lineage>
</organism>